<dbReference type="InterPro" id="IPR036100">
    <property type="entry name" value="QueA_sf"/>
</dbReference>
<keyword evidence="6" id="KW-0413">Isomerase</keyword>
<dbReference type="OrthoDB" id="9805933at2"/>
<dbReference type="RefSeq" id="WP_089273543.1">
    <property type="nucleotide sequence ID" value="NZ_FZOC01000003.1"/>
</dbReference>
<accession>A0A238ZTW2</accession>
<evidence type="ECO:0000256" key="2">
    <source>
        <dbReference type="ARBA" id="ARBA00022679"/>
    </source>
</evidence>
<comment type="subunit">
    <text evidence="5">Monomer.</text>
</comment>
<keyword evidence="3 5" id="KW-0949">S-adenosyl-L-methionine</keyword>
<dbReference type="AlphaFoldDB" id="A0A238ZTW2"/>
<dbReference type="Gene3D" id="2.40.10.240">
    <property type="entry name" value="QueA-like"/>
    <property type="match status" value="1"/>
</dbReference>
<dbReference type="NCBIfam" id="NF001140">
    <property type="entry name" value="PRK00147.1"/>
    <property type="match status" value="1"/>
</dbReference>
<dbReference type="Pfam" id="PF02547">
    <property type="entry name" value="Queuosine_synth"/>
    <property type="match status" value="1"/>
</dbReference>
<evidence type="ECO:0000313" key="6">
    <source>
        <dbReference type="EMBL" id="SNR86867.1"/>
    </source>
</evidence>
<evidence type="ECO:0000256" key="5">
    <source>
        <dbReference type="HAMAP-Rule" id="MF_00113"/>
    </source>
</evidence>
<dbReference type="EC" id="2.4.99.17" evidence="5"/>
<dbReference type="Proteomes" id="UP000198324">
    <property type="component" value="Unassembled WGS sequence"/>
</dbReference>
<name>A0A238ZTW2_9BACT</name>
<proteinExistence type="inferred from homology"/>
<dbReference type="InterPro" id="IPR042119">
    <property type="entry name" value="QueA_dom2"/>
</dbReference>
<dbReference type="Gene3D" id="3.40.1780.10">
    <property type="entry name" value="QueA-like"/>
    <property type="match status" value="1"/>
</dbReference>
<sequence>MRHDTTPRDESDVPEPFRLSSYVYELPEDRIARRPAERRDGSRLLYLDRSAPAADPRQFAELPELLAAKYPQGGLLVANNSRVFPARVFGRRATGGRVELLLLTPLPLLHVKPLPDGRLCAEAEGLVRTAKRMKEGEAAQFEAPQGMEFQVVLLQRGEYGRCLLRLEWRGGIEAILNEIGHMPLPPYLEREDDAADRERYQTTYAAAAKAGSVAAPTAGLHFTPEVRARLAQRGFRWAEVTLYVGYGTFSPVRAADIRQHKMHSEYVEVPDETAATIRDAKASGLPVIAVGTTSARSLEGMFAARGSVEAFSGETDIYIRPGGVFNVVDALLTNFHLPESSLLIMVSTLAGRERIMAAYAVALARGFRFFSYGDAMLIV</sequence>
<evidence type="ECO:0000256" key="4">
    <source>
        <dbReference type="ARBA" id="ARBA00022785"/>
    </source>
</evidence>
<gene>
    <name evidence="5" type="primary">queA</name>
    <name evidence="6" type="ORF">SAMN04488503_1608</name>
</gene>
<dbReference type="GO" id="GO:0005737">
    <property type="term" value="C:cytoplasm"/>
    <property type="evidence" value="ECO:0007669"/>
    <property type="project" value="UniProtKB-SubCell"/>
</dbReference>
<dbReference type="NCBIfam" id="TIGR00113">
    <property type="entry name" value="queA"/>
    <property type="match status" value="1"/>
</dbReference>
<dbReference type="InterPro" id="IPR042118">
    <property type="entry name" value="QueA_dom1"/>
</dbReference>
<evidence type="ECO:0000256" key="1">
    <source>
        <dbReference type="ARBA" id="ARBA00022490"/>
    </source>
</evidence>
<organism evidence="6 7">
    <name type="scientific">Humidesulfovibrio mexicanus</name>
    <dbReference type="NCBI Taxonomy" id="147047"/>
    <lineage>
        <taxon>Bacteria</taxon>
        <taxon>Pseudomonadati</taxon>
        <taxon>Thermodesulfobacteriota</taxon>
        <taxon>Desulfovibrionia</taxon>
        <taxon>Desulfovibrionales</taxon>
        <taxon>Desulfovibrionaceae</taxon>
        <taxon>Humidesulfovibrio</taxon>
    </lineage>
</organism>
<keyword evidence="4 5" id="KW-0671">Queuosine biosynthesis</keyword>
<comment type="subcellular location">
    <subcellularLocation>
        <location evidence="5">Cytoplasm</location>
    </subcellularLocation>
</comment>
<dbReference type="SUPFAM" id="SSF111337">
    <property type="entry name" value="QueA-like"/>
    <property type="match status" value="1"/>
</dbReference>
<protein>
    <recommendedName>
        <fullName evidence="5">S-adenosylmethionine:tRNA ribosyltransferase-isomerase</fullName>
        <ecNumber evidence="5">2.4.99.17</ecNumber>
    </recommendedName>
    <alternativeName>
        <fullName evidence="5">Queuosine biosynthesis protein QueA</fullName>
    </alternativeName>
</protein>
<comment type="catalytic activity">
    <reaction evidence="5">
        <text>7-aminomethyl-7-carbaguanosine(34) in tRNA + S-adenosyl-L-methionine = epoxyqueuosine(34) in tRNA + adenine + L-methionine + 2 H(+)</text>
        <dbReference type="Rhea" id="RHEA:32155"/>
        <dbReference type="Rhea" id="RHEA-COMP:10342"/>
        <dbReference type="Rhea" id="RHEA-COMP:18582"/>
        <dbReference type="ChEBI" id="CHEBI:15378"/>
        <dbReference type="ChEBI" id="CHEBI:16708"/>
        <dbReference type="ChEBI" id="CHEBI:57844"/>
        <dbReference type="ChEBI" id="CHEBI:59789"/>
        <dbReference type="ChEBI" id="CHEBI:82833"/>
        <dbReference type="ChEBI" id="CHEBI:194443"/>
        <dbReference type="EC" id="2.4.99.17"/>
    </reaction>
</comment>
<dbReference type="GO" id="GO:0051075">
    <property type="term" value="F:S-adenosylmethionine:tRNA ribosyltransferase-isomerase activity"/>
    <property type="evidence" value="ECO:0007669"/>
    <property type="project" value="UniProtKB-EC"/>
</dbReference>
<evidence type="ECO:0000256" key="3">
    <source>
        <dbReference type="ARBA" id="ARBA00022691"/>
    </source>
</evidence>
<dbReference type="EMBL" id="FZOC01000003">
    <property type="protein sequence ID" value="SNR86867.1"/>
    <property type="molecule type" value="Genomic_DNA"/>
</dbReference>
<dbReference type="PANTHER" id="PTHR30307:SF0">
    <property type="entry name" value="S-ADENOSYLMETHIONINE:TRNA RIBOSYLTRANSFERASE-ISOMERASE"/>
    <property type="match status" value="1"/>
</dbReference>
<evidence type="ECO:0000313" key="7">
    <source>
        <dbReference type="Proteomes" id="UP000198324"/>
    </source>
</evidence>
<dbReference type="UniPathway" id="UPA00392"/>
<comment type="similarity">
    <text evidence="5">Belongs to the QueA family.</text>
</comment>
<comment type="pathway">
    <text evidence="5">tRNA modification; tRNA-queuosine biosynthesis.</text>
</comment>
<dbReference type="GO" id="GO:0008616">
    <property type="term" value="P:tRNA queuosine(34) biosynthetic process"/>
    <property type="evidence" value="ECO:0007669"/>
    <property type="project" value="UniProtKB-UniRule"/>
</dbReference>
<comment type="function">
    <text evidence="5">Transfers and isomerizes the ribose moiety from AdoMet to the 7-aminomethyl group of 7-deazaguanine (preQ1-tRNA) to give epoxyqueuosine (oQ-tRNA).</text>
</comment>
<dbReference type="InterPro" id="IPR003699">
    <property type="entry name" value="QueA"/>
</dbReference>
<dbReference type="HAMAP" id="MF_00113">
    <property type="entry name" value="QueA"/>
    <property type="match status" value="1"/>
</dbReference>
<reference evidence="6 7" key="1">
    <citation type="submission" date="2017-06" db="EMBL/GenBank/DDBJ databases">
        <authorList>
            <person name="Kim H.J."/>
            <person name="Triplett B.A."/>
        </authorList>
    </citation>
    <scope>NUCLEOTIDE SEQUENCE [LARGE SCALE GENOMIC DNA]</scope>
    <source>
        <strain evidence="6 7">DSM 13116</strain>
    </source>
</reference>
<keyword evidence="1 5" id="KW-0963">Cytoplasm</keyword>
<keyword evidence="7" id="KW-1185">Reference proteome</keyword>
<keyword evidence="2 5" id="KW-0808">Transferase</keyword>
<dbReference type="PANTHER" id="PTHR30307">
    <property type="entry name" value="S-ADENOSYLMETHIONINE:TRNA RIBOSYLTRANSFERASE-ISOMERASE"/>
    <property type="match status" value="1"/>
</dbReference>